<dbReference type="InterPro" id="IPR015943">
    <property type="entry name" value="WD40/YVTN_repeat-like_dom_sf"/>
</dbReference>
<sequence length="277" mass="27962">MNRIVSLTLAAATVFLLAGCAPGAVSDATPPTIEHVHGIAADPRGDDLLIATHNGVFTVTGDGKVTGPIGDDDLDAMGFTVVGSTFFASGHPGLSTPAELGSPNLGVIRSDDFGQTWTPVALTGSTDFHVLTAGADGTLYGIPSGSDSLLISTTDGEEWENKATIAAADLLATDAGLYAATENGLMLSTDQGTTFAAVAGAPALYTLAARGDGTLVGVGTDGVLWSQNAAGTWGRGASTTGTVQAFNILTDDRVVLVDDRGIVEITATDTKVLSPAR</sequence>
<dbReference type="RefSeq" id="WP_094364296.1">
    <property type="nucleotide sequence ID" value="NZ_NMVQ01000023.1"/>
</dbReference>
<dbReference type="SUPFAM" id="SSF110296">
    <property type="entry name" value="Oligoxyloglucan reducing end-specific cellobiohydrolase"/>
    <property type="match status" value="1"/>
</dbReference>
<dbReference type="EMBL" id="NMVQ01000023">
    <property type="protein sequence ID" value="OYO20869.1"/>
    <property type="molecule type" value="Genomic_DNA"/>
</dbReference>
<dbReference type="Proteomes" id="UP000216311">
    <property type="component" value="Unassembled WGS sequence"/>
</dbReference>
<dbReference type="OrthoDB" id="9764804at2"/>
<dbReference type="InterPro" id="IPR054817">
    <property type="entry name" value="Glycosyl_F510_1955-like"/>
</dbReference>
<proteinExistence type="predicted"/>
<feature type="signal peptide" evidence="1">
    <location>
        <begin position="1"/>
        <end position="23"/>
    </location>
</feature>
<name>A0A255GZ54_9ACTN</name>
<comment type="caution">
    <text evidence="2">The sequence shown here is derived from an EMBL/GenBank/DDBJ whole genome shotgun (WGS) entry which is preliminary data.</text>
</comment>
<dbReference type="Gene3D" id="2.130.10.10">
    <property type="entry name" value="YVTN repeat-like/Quinoprotein amine dehydrogenase"/>
    <property type="match status" value="1"/>
</dbReference>
<evidence type="ECO:0000313" key="2">
    <source>
        <dbReference type="EMBL" id="OYO20869.1"/>
    </source>
</evidence>
<dbReference type="PROSITE" id="PS51257">
    <property type="entry name" value="PROKAR_LIPOPROTEIN"/>
    <property type="match status" value="1"/>
</dbReference>
<gene>
    <name evidence="2" type="ORF">CGZ93_11655</name>
</gene>
<dbReference type="NCBIfam" id="NF045728">
    <property type="entry name" value="glycosyl_F510_1955"/>
    <property type="match status" value="1"/>
</dbReference>
<evidence type="ECO:0008006" key="4">
    <source>
        <dbReference type="Google" id="ProtNLM"/>
    </source>
</evidence>
<keyword evidence="3" id="KW-1185">Reference proteome</keyword>
<protein>
    <recommendedName>
        <fullName evidence="4">Exo-alpha-sialidase</fullName>
    </recommendedName>
</protein>
<feature type="chain" id="PRO_5038862405" description="Exo-alpha-sialidase" evidence="1">
    <location>
        <begin position="24"/>
        <end position="277"/>
    </location>
</feature>
<keyword evidence="1" id="KW-0732">Signal</keyword>
<evidence type="ECO:0000256" key="1">
    <source>
        <dbReference type="SAM" id="SignalP"/>
    </source>
</evidence>
<accession>A0A255GZ54</accession>
<organism evidence="2 3">
    <name type="scientific">Enemella dayhoffiae</name>
    <dbReference type="NCBI Taxonomy" id="2016507"/>
    <lineage>
        <taxon>Bacteria</taxon>
        <taxon>Bacillati</taxon>
        <taxon>Actinomycetota</taxon>
        <taxon>Actinomycetes</taxon>
        <taxon>Propionibacteriales</taxon>
        <taxon>Propionibacteriaceae</taxon>
        <taxon>Enemella</taxon>
    </lineage>
</organism>
<dbReference type="AlphaFoldDB" id="A0A255GZ54"/>
<reference evidence="2 3" key="1">
    <citation type="submission" date="2017-07" db="EMBL/GenBank/DDBJ databases">
        <title>Draft whole genome sequences of clinical Proprionibacteriaceae strains.</title>
        <authorList>
            <person name="Bernier A.-M."/>
            <person name="Bernard K."/>
            <person name="Domingo M.-C."/>
        </authorList>
    </citation>
    <scope>NUCLEOTIDE SEQUENCE [LARGE SCALE GENOMIC DNA]</scope>
    <source>
        <strain evidence="2 3">NML 130396</strain>
    </source>
</reference>
<evidence type="ECO:0000313" key="3">
    <source>
        <dbReference type="Proteomes" id="UP000216311"/>
    </source>
</evidence>